<accession>A0A2S0HTT6</accession>
<dbReference type="Proteomes" id="UP000238442">
    <property type="component" value="Chromosome"/>
</dbReference>
<dbReference type="InterPro" id="IPR051159">
    <property type="entry name" value="Hexapeptide_acetyltransf"/>
</dbReference>
<name>A0A2S0HTT6_9FLAO</name>
<dbReference type="SUPFAM" id="SSF51161">
    <property type="entry name" value="Trimeric LpxA-like enzymes"/>
    <property type="match status" value="1"/>
</dbReference>
<dbReference type="AlphaFoldDB" id="A0A2S0HTT6"/>
<feature type="domain" description="Maltose/galactoside acetyltransferase" evidence="5">
    <location>
        <begin position="4"/>
        <end position="58"/>
    </location>
</feature>
<dbReference type="Pfam" id="PF14602">
    <property type="entry name" value="Hexapep_2"/>
    <property type="match status" value="1"/>
</dbReference>
<keyword evidence="3" id="KW-0677">Repeat</keyword>
<dbReference type="PROSITE" id="PS00101">
    <property type="entry name" value="HEXAPEP_TRANSFERASES"/>
    <property type="match status" value="1"/>
</dbReference>
<evidence type="ECO:0000256" key="4">
    <source>
        <dbReference type="ARBA" id="ARBA00023315"/>
    </source>
</evidence>
<dbReference type="InterPro" id="IPR024688">
    <property type="entry name" value="Mac_dom"/>
</dbReference>
<dbReference type="Pfam" id="PF00132">
    <property type="entry name" value="Hexapep"/>
    <property type="match status" value="1"/>
</dbReference>
<dbReference type="PANTHER" id="PTHR23416">
    <property type="entry name" value="SIALIC ACID SYNTHASE-RELATED"/>
    <property type="match status" value="1"/>
</dbReference>
<gene>
    <name evidence="6" type="ORF">C5O00_02230</name>
</gene>
<dbReference type="InterPro" id="IPR011004">
    <property type="entry name" value="Trimer_LpxA-like_sf"/>
</dbReference>
<reference evidence="6 7" key="1">
    <citation type="submission" date="2018-02" db="EMBL/GenBank/DDBJ databases">
        <title>Genomic analysis of the strain RR4-38 isolated from a seawater recirculating aquaculture system.</title>
        <authorList>
            <person name="Kim Y.-S."/>
            <person name="Jang Y.H."/>
            <person name="Kim K.-H."/>
        </authorList>
    </citation>
    <scope>NUCLEOTIDE SEQUENCE [LARGE SCALE GENOMIC DNA]</scope>
    <source>
        <strain evidence="6 7">RR4-38</strain>
    </source>
</reference>
<dbReference type="InterPro" id="IPR001451">
    <property type="entry name" value="Hexapep"/>
</dbReference>
<dbReference type="Pfam" id="PF12464">
    <property type="entry name" value="Mac"/>
    <property type="match status" value="1"/>
</dbReference>
<keyword evidence="4" id="KW-0012">Acyltransferase</keyword>
<evidence type="ECO:0000256" key="1">
    <source>
        <dbReference type="ARBA" id="ARBA00007274"/>
    </source>
</evidence>
<dbReference type="OrthoDB" id="9812571at2"/>
<dbReference type="EMBL" id="CP027062">
    <property type="protein sequence ID" value="AVI50046.1"/>
    <property type="molecule type" value="Genomic_DNA"/>
</dbReference>
<dbReference type="GO" id="GO:0016413">
    <property type="term" value="F:O-acetyltransferase activity"/>
    <property type="evidence" value="ECO:0007669"/>
    <property type="project" value="UniProtKB-ARBA"/>
</dbReference>
<evidence type="ECO:0000256" key="3">
    <source>
        <dbReference type="ARBA" id="ARBA00022737"/>
    </source>
</evidence>
<dbReference type="FunFam" id="2.160.10.10:FF:000008">
    <property type="entry name" value="Maltose O-acetyltransferase"/>
    <property type="match status" value="1"/>
</dbReference>
<dbReference type="PANTHER" id="PTHR23416:SF23">
    <property type="entry name" value="ACETYLTRANSFERASE C18B11.09C-RELATED"/>
    <property type="match status" value="1"/>
</dbReference>
<dbReference type="InterPro" id="IPR018357">
    <property type="entry name" value="Hexapep_transf_CS"/>
</dbReference>
<dbReference type="Gene3D" id="2.160.10.10">
    <property type="entry name" value="Hexapeptide repeat proteins"/>
    <property type="match status" value="1"/>
</dbReference>
<sequence length="185" mass="20220">MTEKDKMLRGEMYNPSNPQLIQERFEARLKFQKFNRLPESAKAERDILLKELLGSTGLNVNIEPPFYCDYGYNIILGDNVFLNFNCCILDVMPVTIGNNVMIGPYVQIYTATHPLESNARNSGREFAKEITIGKDVWLGGGAIICPGVTIGNGAVIGAGAVVTKDVPENVFVGGNPAKVIKAIVN</sequence>
<proteinExistence type="inferred from homology"/>
<comment type="similarity">
    <text evidence="1">Belongs to the transferase hexapeptide repeat family.</text>
</comment>
<dbReference type="SMART" id="SM01266">
    <property type="entry name" value="Mac"/>
    <property type="match status" value="1"/>
</dbReference>
<evidence type="ECO:0000256" key="2">
    <source>
        <dbReference type="ARBA" id="ARBA00022679"/>
    </source>
</evidence>
<evidence type="ECO:0000313" key="7">
    <source>
        <dbReference type="Proteomes" id="UP000238442"/>
    </source>
</evidence>
<dbReference type="KEGG" id="aue:C5O00_02230"/>
<protein>
    <submittedName>
        <fullName evidence="6">Sugar O-acetyltransferase</fullName>
    </submittedName>
</protein>
<keyword evidence="2 6" id="KW-0808">Transferase</keyword>
<dbReference type="CDD" id="cd03357">
    <property type="entry name" value="LbH_MAT_GAT"/>
    <property type="match status" value="1"/>
</dbReference>
<evidence type="ECO:0000313" key="6">
    <source>
        <dbReference type="EMBL" id="AVI50046.1"/>
    </source>
</evidence>
<organism evidence="6 7">
    <name type="scientific">Pukyongia salina</name>
    <dbReference type="NCBI Taxonomy" id="2094025"/>
    <lineage>
        <taxon>Bacteria</taxon>
        <taxon>Pseudomonadati</taxon>
        <taxon>Bacteroidota</taxon>
        <taxon>Flavobacteriia</taxon>
        <taxon>Flavobacteriales</taxon>
        <taxon>Flavobacteriaceae</taxon>
        <taxon>Pukyongia</taxon>
    </lineage>
</organism>
<keyword evidence="7" id="KW-1185">Reference proteome</keyword>
<evidence type="ECO:0000259" key="5">
    <source>
        <dbReference type="SMART" id="SM01266"/>
    </source>
</evidence>
<dbReference type="RefSeq" id="WP_105214533.1">
    <property type="nucleotide sequence ID" value="NZ_CP027062.1"/>
</dbReference>